<dbReference type="Pfam" id="PF03454">
    <property type="entry name" value="MoeA_C"/>
    <property type="match status" value="1"/>
</dbReference>
<name>A0A1T5JK41_9FIRM</name>
<dbReference type="InterPro" id="IPR036425">
    <property type="entry name" value="MoaB/Mog-like_dom_sf"/>
</dbReference>
<dbReference type="SUPFAM" id="SSF63867">
    <property type="entry name" value="MoeA C-terminal domain-like"/>
    <property type="match status" value="1"/>
</dbReference>
<dbReference type="InterPro" id="IPR001453">
    <property type="entry name" value="MoaB/Mog_dom"/>
</dbReference>
<dbReference type="Gene3D" id="3.90.105.10">
    <property type="entry name" value="Molybdopterin biosynthesis moea protein, domain 2"/>
    <property type="match status" value="1"/>
</dbReference>
<comment type="pathway">
    <text evidence="3 10">Cofactor biosynthesis; molybdopterin biosynthesis.</text>
</comment>
<protein>
    <recommendedName>
        <fullName evidence="6 10">Molybdopterin molybdenumtransferase</fullName>
        <ecNumber evidence="5 10">2.10.1.1</ecNumber>
    </recommendedName>
</protein>
<dbReference type="GO" id="GO:0061599">
    <property type="term" value="F:molybdopterin molybdotransferase activity"/>
    <property type="evidence" value="ECO:0007669"/>
    <property type="project" value="UniProtKB-UniRule"/>
</dbReference>
<keyword evidence="10" id="KW-0460">Magnesium</keyword>
<comment type="cofactor">
    <cofactor evidence="10">
        <name>Mg(2+)</name>
        <dbReference type="ChEBI" id="CHEBI:18420"/>
    </cofactor>
</comment>
<evidence type="ECO:0000313" key="12">
    <source>
        <dbReference type="EMBL" id="SKC51608.1"/>
    </source>
</evidence>
<dbReference type="InterPro" id="IPR024370">
    <property type="entry name" value="PBP_domain"/>
</dbReference>
<comment type="function">
    <text evidence="1 10">Catalyzes the insertion of molybdate into adenylated molybdopterin with the concomitant release of AMP.</text>
</comment>
<evidence type="ECO:0000256" key="9">
    <source>
        <dbReference type="ARBA" id="ARBA00047317"/>
    </source>
</evidence>
<evidence type="ECO:0000256" key="4">
    <source>
        <dbReference type="ARBA" id="ARBA00010763"/>
    </source>
</evidence>
<dbReference type="SUPFAM" id="SSF53850">
    <property type="entry name" value="Periplasmic binding protein-like II"/>
    <property type="match status" value="1"/>
</dbReference>
<dbReference type="Gene3D" id="2.40.340.10">
    <property type="entry name" value="MoeA, C-terminal, domain IV"/>
    <property type="match status" value="1"/>
</dbReference>
<dbReference type="Pfam" id="PF00994">
    <property type="entry name" value="MoCF_biosynth"/>
    <property type="match status" value="1"/>
</dbReference>
<comment type="catalytic activity">
    <reaction evidence="9">
        <text>adenylyl-molybdopterin + molybdate = Mo-molybdopterin + AMP + H(+)</text>
        <dbReference type="Rhea" id="RHEA:35047"/>
        <dbReference type="ChEBI" id="CHEBI:15378"/>
        <dbReference type="ChEBI" id="CHEBI:36264"/>
        <dbReference type="ChEBI" id="CHEBI:62727"/>
        <dbReference type="ChEBI" id="CHEBI:71302"/>
        <dbReference type="ChEBI" id="CHEBI:456215"/>
        <dbReference type="EC" id="2.10.1.1"/>
    </reaction>
</comment>
<dbReference type="Pfam" id="PF03453">
    <property type="entry name" value="MoeA_N"/>
    <property type="match status" value="1"/>
</dbReference>
<organism evidence="12 13">
    <name type="scientific">Maledivibacter halophilus</name>
    <dbReference type="NCBI Taxonomy" id="36842"/>
    <lineage>
        <taxon>Bacteria</taxon>
        <taxon>Bacillati</taxon>
        <taxon>Bacillota</taxon>
        <taxon>Clostridia</taxon>
        <taxon>Peptostreptococcales</taxon>
        <taxon>Caminicellaceae</taxon>
        <taxon>Maledivibacter</taxon>
    </lineage>
</organism>
<dbReference type="InterPro" id="IPR036688">
    <property type="entry name" value="MoeA_C_domain_IV_sf"/>
</dbReference>
<evidence type="ECO:0000256" key="7">
    <source>
        <dbReference type="ARBA" id="ARBA00022505"/>
    </source>
</evidence>
<dbReference type="STRING" id="36842.SAMN02194393_01238"/>
<proteinExistence type="inferred from homology"/>
<evidence type="ECO:0000256" key="10">
    <source>
        <dbReference type="RuleBase" id="RU365090"/>
    </source>
</evidence>
<dbReference type="RefSeq" id="WP_079490111.1">
    <property type="nucleotide sequence ID" value="NZ_FUZT01000002.1"/>
</dbReference>
<dbReference type="InterPro" id="IPR005111">
    <property type="entry name" value="MoeA_C_domain_IV"/>
</dbReference>
<keyword evidence="10" id="KW-0479">Metal-binding</keyword>
<dbReference type="NCBIfam" id="TIGR00177">
    <property type="entry name" value="molyb_syn"/>
    <property type="match status" value="1"/>
</dbReference>
<evidence type="ECO:0000313" key="13">
    <source>
        <dbReference type="Proteomes" id="UP000190285"/>
    </source>
</evidence>
<dbReference type="SUPFAM" id="SSF53218">
    <property type="entry name" value="Molybdenum cofactor biosynthesis proteins"/>
    <property type="match status" value="1"/>
</dbReference>
<dbReference type="GO" id="GO:0005829">
    <property type="term" value="C:cytosol"/>
    <property type="evidence" value="ECO:0007669"/>
    <property type="project" value="TreeGrafter"/>
</dbReference>
<dbReference type="PANTHER" id="PTHR10192">
    <property type="entry name" value="MOLYBDOPTERIN BIOSYNTHESIS PROTEIN"/>
    <property type="match status" value="1"/>
</dbReference>
<evidence type="ECO:0000256" key="2">
    <source>
        <dbReference type="ARBA" id="ARBA00003487"/>
    </source>
</evidence>
<dbReference type="OrthoDB" id="9804758at2"/>
<gene>
    <name evidence="12" type="ORF">SAMN02194393_01238</name>
</gene>
<comment type="similarity">
    <text evidence="4 10">Belongs to the MoeA family.</text>
</comment>
<evidence type="ECO:0000256" key="3">
    <source>
        <dbReference type="ARBA" id="ARBA00005046"/>
    </source>
</evidence>
<dbReference type="InterPro" id="IPR036135">
    <property type="entry name" value="MoeA_linker/N_sf"/>
</dbReference>
<dbReference type="Gene3D" id="3.40.190.10">
    <property type="entry name" value="Periplasmic binding protein-like II"/>
    <property type="match status" value="1"/>
</dbReference>
<feature type="domain" description="MoaB/Mog" evidence="11">
    <location>
        <begin position="180"/>
        <end position="317"/>
    </location>
</feature>
<dbReference type="SMART" id="SM00852">
    <property type="entry name" value="MoCF_biosynth"/>
    <property type="match status" value="1"/>
</dbReference>
<dbReference type="SUPFAM" id="SSF63882">
    <property type="entry name" value="MoeA N-terminal region -like"/>
    <property type="match status" value="1"/>
</dbReference>
<dbReference type="EC" id="2.10.1.1" evidence="5 10"/>
<keyword evidence="13" id="KW-1185">Reference proteome</keyword>
<dbReference type="InterPro" id="IPR005110">
    <property type="entry name" value="MoeA_linker/N"/>
</dbReference>
<dbReference type="EMBL" id="FUZT01000002">
    <property type="protein sequence ID" value="SKC51608.1"/>
    <property type="molecule type" value="Genomic_DNA"/>
</dbReference>
<dbReference type="Proteomes" id="UP000190285">
    <property type="component" value="Unassembled WGS sequence"/>
</dbReference>
<dbReference type="GO" id="GO:0046872">
    <property type="term" value="F:metal ion binding"/>
    <property type="evidence" value="ECO:0007669"/>
    <property type="project" value="UniProtKB-UniRule"/>
</dbReference>
<dbReference type="UniPathway" id="UPA00344"/>
<sequence length="640" mass="71115">MKKTKRNIYLSNIEVNEAKKLFFNEINKSIKDKKEETVSVYDSLNRISAKPIFAEISSPYFNASAMDGIAVISNKTYGADERNPKRLKINEEYIYIDTGDPIKEPFDAVIMIEDVALVDDETVEIIKAASPWQHVRPMGEDIVAGEMIIPAYHKVTPVDIGAMLCGGILDIDVIKKPRVGIIPTGTEIIEPEDNIEVGKIIDSNSVMFEAMVKTYGGIPKRYKPIPDDYELIKEKILQAVKENDIVVVNAGSSAGREDYTSKIIKEIGNLIVHGVAVKPGKPAILGNVEGKPIVGIPGYPVSAYIVFETFVKELIYKYQGIKQEKKQFIKGTLSKRLMSSLKHLEYVRMKLGKVSGKLVATPLNRGAGVTMSLVKADGITKIPKNVEGIEVGETIEIELLKDMESIENTIVSIGSHDLIMDILANMIHERYHEINLSSAHVGSLGGVMALKRGEAHISPIHLLDEKTGIYNIEHLKKYLKNKNISLIKGVKRLQGLMVKKNNPKKISSINDLEREDVVFVNRQKGSGTRILLDFKLKELNIDNSKVKGYDREMTTHMTVASAVLSGTADVGLGIQSSAKAMGLDFIPIGEEEYDFAIISEFLEDEKIKRFIEILKSKEFSVMLESLGGYKIEEPGRIINI</sequence>
<dbReference type="AlphaFoldDB" id="A0A1T5JK41"/>
<dbReference type="InterPro" id="IPR008284">
    <property type="entry name" value="MoCF_biosynth_CS"/>
</dbReference>
<keyword evidence="7 10" id="KW-0500">Molybdenum</keyword>
<evidence type="ECO:0000259" key="11">
    <source>
        <dbReference type="SMART" id="SM00852"/>
    </source>
</evidence>
<keyword evidence="10" id="KW-0808">Transferase</keyword>
<keyword evidence="8 10" id="KW-0501">Molybdenum cofactor biosynthesis</keyword>
<dbReference type="Gene3D" id="2.170.190.11">
    <property type="entry name" value="Molybdopterin biosynthesis moea protein, domain 3"/>
    <property type="match status" value="1"/>
</dbReference>
<dbReference type="PANTHER" id="PTHR10192:SF16">
    <property type="entry name" value="MOLYBDOPTERIN MOLYBDENUMTRANSFERASE"/>
    <property type="match status" value="1"/>
</dbReference>
<dbReference type="GO" id="GO:0006777">
    <property type="term" value="P:Mo-molybdopterin cofactor biosynthetic process"/>
    <property type="evidence" value="ECO:0007669"/>
    <property type="project" value="UniProtKB-UniRule"/>
</dbReference>
<dbReference type="Gene3D" id="3.40.980.10">
    <property type="entry name" value="MoaB/Mog-like domain"/>
    <property type="match status" value="1"/>
</dbReference>
<dbReference type="InterPro" id="IPR038987">
    <property type="entry name" value="MoeA-like"/>
</dbReference>
<dbReference type="PROSITE" id="PS01079">
    <property type="entry name" value="MOCF_BIOSYNTHESIS_2"/>
    <property type="match status" value="1"/>
</dbReference>
<evidence type="ECO:0000256" key="1">
    <source>
        <dbReference type="ARBA" id="ARBA00002901"/>
    </source>
</evidence>
<evidence type="ECO:0000256" key="5">
    <source>
        <dbReference type="ARBA" id="ARBA00013269"/>
    </source>
</evidence>
<accession>A0A1T5JK41</accession>
<dbReference type="NCBIfam" id="NF011068">
    <property type="entry name" value="PRK14498.1"/>
    <property type="match status" value="1"/>
</dbReference>
<dbReference type="CDD" id="cd00887">
    <property type="entry name" value="MoeA"/>
    <property type="match status" value="1"/>
</dbReference>
<reference evidence="12 13" key="1">
    <citation type="submission" date="2017-02" db="EMBL/GenBank/DDBJ databases">
        <authorList>
            <person name="Peterson S.W."/>
        </authorList>
    </citation>
    <scope>NUCLEOTIDE SEQUENCE [LARGE SCALE GENOMIC DNA]</scope>
    <source>
        <strain evidence="12 13">M1</strain>
    </source>
</reference>
<evidence type="ECO:0000256" key="6">
    <source>
        <dbReference type="ARBA" id="ARBA00021108"/>
    </source>
</evidence>
<dbReference type="Pfam" id="PF12727">
    <property type="entry name" value="PBP_like"/>
    <property type="match status" value="1"/>
</dbReference>
<evidence type="ECO:0000256" key="8">
    <source>
        <dbReference type="ARBA" id="ARBA00023150"/>
    </source>
</evidence>
<comment type="function">
    <text evidence="2">May be involved in the biosynthesis of molybdopterin.</text>
</comment>